<feature type="compositionally biased region" description="Low complexity" evidence="1">
    <location>
        <begin position="1"/>
        <end position="11"/>
    </location>
</feature>
<dbReference type="RefSeq" id="WP_148066388.1">
    <property type="nucleotide sequence ID" value="NZ_VRZA01000001.1"/>
</dbReference>
<evidence type="ECO:0000313" key="2">
    <source>
        <dbReference type="EMBL" id="TXS96118.1"/>
    </source>
</evidence>
<dbReference type="AlphaFoldDB" id="A0A5C9A5N2"/>
<sequence length="137" mass="15262">MNEDVGQGQQHQDQDQDQSVPDLAALIDNKTLYFDPDDKANGSLYLCLDAPEEGNVPGFIARAREAGLWSGAPPKCVEDNQKSAYKSQLELLDVYQGRIVGEDIVLARCNHPAFPSDERRWNEWKSLARQFADAPTA</sequence>
<accession>A0A5C9A5N2</accession>
<dbReference type="Proteomes" id="UP000321039">
    <property type="component" value="Unassembled WGS sequence"/>
</dbReference>
<protein>
    <submittedName>
        <fullName evidence="2">Uncharacterized protein</fullName>
    </submittedName>
</protein>
<evidence type="ECO:0000256" key="1">
    <source>
        <dbReference type="SAM" id="MobiDB-lite"/>
    </source>
</evidence>
<feature type="region of interest" description="Disordered" evidence="1">
    <location>
        <begin position="1"/>
        <end position="22"/>
    </location>
</feature>
<dbReference type="EMBL" id="VRZA01000001">
    <property type="protein sequence ID" value="TXS96118.1"/>
    <property type="molecule type" value="Genomic_DNA"/>
</dbReference>
<gene>
    <name evidence="2" type="ORF">FV139_01040</name>
</gene>
<name>A0A5C9A5N2_9GAMM</name>
<comment type="caution">
    <text evidence="2">The sequence shown here is derived from an EMBL/GenBank/DDBJ whole genome shotgun (WGS) entry which is preliminary data.</text>
</comment>
<organism evidence="2 3">
    <name type="scientific">Parahaliea maris</name>
    <dbReference type="NCBI Taxonomy" id="2716870"/>
    <lineage>
        <taxon>Bacteria</taxon>
        <taxon>Pseudomonadati</taxon>
        <taxon>Pseudomonadota</taxon>
        <taxon>Gammaproteobacteria</taxon>
        <taxon>Cellvibrionales</taxon>
        <taxon>Halieaceae</taxon>
        <taxon>Parahaliea</taxon>
    </lineage>
</organism>
<reference evidence="2 3" key="1">
    <citation type="submission" date="2019-08" db="EMBL/GenBank/DDBJ databases">
        <title>Parahaliea maris sp. nov., isolated from the surface seawater.</title>
        <authorList>
            <person name="Liu Y."/>
        </authorList>
    </citation>
    <scope>NUCLEOTIDE SEQUENCE [LARGE SCALE GENOMIC DNA]</scope>
    <source>
        <strain evidence="2 3">HSLHS9</strain>
    </source>
</reference>
<keyword evidence="3" id="KW-1185">Reference proteome</keyword>
<proteinExistence type="predicted"/>
<evidence type="ECO:0000313" key="3">
    <source>
        <dbReference type="Proteomes" id="UP000321039"/>
    </source>
</evidence>